<dbReference type="STRING" id="35722.A0A0B7MP26"/>
<organism evidence="1 2">
    <name type="scientific">Parasitella parasitica</name>
    <dbReference type="NCBI Taxonomy" id="35722"/>
    <lineage>
        <taxon>Eukaryota</taxon>
        <taxon>Fungi</taxon>
        <taxon>Fungi incertae sedis</taxon>
        <taxon>Mucoromycota</taxon>
        <taxon>Mucoromycotina</taxon>
        <taxon>Mucoromycetes</taxon>
        <taxon>Mucorales</taxon>
        <taxon>Mucorineae</taxon>
        <taxon>Mucoraceae</taxon>
        <taxon>Parasitella</taxon>
    </lineage>
</organism>
<protein>
    <submittedName>
        <fullName evidence="1">Uncharacterized protein</fullName>
    </submittedName>
</protein>
<reference evidence="1 2" key="1">
    <citation type="submission" date="2014-09" db="EMBL/GenBank/DDBJ databases">
        <authorList>
            <person name="Ellenberger Sabrina"/>
        </authorList>
    </citation>
    <scope>NUCLEOTIDE SEQUENCE [LARGE SCALE GENOMIC DNA]</scope>
    <source>
        <strain evidence="1 2">CBS 412.66</strain>
    </source>
</reference>
<sequence>MDFDLYQQNQQTLSQVIRHTTSSIKILQTRIVQWTNATEKEIQADLDLIHLIFKHARACCSSFASVCAAQNLYPQLAQFVLDQTNDGKTTAPSYSLLVCMIDLVKRDSLFPLSSSQLHNFVAIASPLWSQRKIYMCRKSMELCYRLMSSVIDNDHGSIIVNNVILYIRQCRTHMTRADVERIRSDEYTEFYFNGSDTLPMIYDRTTFKWLVQIIFAVFSKQIGDHLALINEIKVDLLLETDSGFISYFQRYIVYATQNMDAFKDAIHSNHYTDLDTIQSIIANVTLVIEGIGFPYNAKPLIRRLANFEKKLSED</sequence>
<dbReference type="EMBL" id="LN718756">
    <property type="protein sequence ID" value="CEP06847.1"/>
    <property type="molecule type" value="Genomic_DNA"/>
</dbReference>
<name>A0A0B7MP26_9FUNG</name>
<proteinExistence type="predicted"/>
<dbReference type="Proteomes" id="UP000054107">
    <property type="component" value="Unassembled WGS sequence"/>
</dbReference>
<gene>
    <name evidence="1" type="primary">PARPA_00099.1 scaffold 263</name>
</gene>
<dbReference type="OrthoDB" id="8251209at2759"/>
<dbReference type="AlphaFoldDB" id="A0A0B7MP26"/>
<evidence type="ECO:0000313" key="1">
    <source>
        <dbReference type="EMBL" id="CEP06847.1"/>
    </source>
</evidence>
<keyword evidence="2" id="KW-1185">Reference proteome</keyword>
<accession>A0A0B7MP26</accession>
<evidence type="ECO:0000313" key="2">
    <source>
        <dbReference type="Proteomes" id="UP000054107"/>
    </source>
</evidence>